<keyword evidence="2" id="KW-1185">Reference proteome</keyword>
<dbReference type="Proteomes" id="UP000821845">
    <property type="component" value="Chromosome 11"/>
</dbReference>
<evidence type="ECO:0000313" key="2">
    <source>
        <dbReference type="Proteomes" id="UP000821845"/>
    </source>
</evidence>
<comment type="caution">
    <text evidence="1">The sequence shown here is derived from an EMBL/GenBank/DDBJ whole genome shotgun (WGS) entry which is preliminary data.</text>
</comment>
<name>A0ACB7T1E1_HYAAI</name>
<accession>A0ACB7T1E1</accession>
<reference evidence="1" key="1">
    <citation type="submission" date="2020-05" db="EMBL/GenBank/DDBJ databases">
        <title>Large-scale comparative analyses of tick genomes elucidate their genetic diversity and vector capacities.</title>
        <authorList>
            <person name="Jia N."/>
            <person name="Wang J."/>
            <person name="Shi W."/>
            <person name="Du L."/>
            <person name="Sun Y."/>
            <person name="Zhan W."/>
            <person name="Jiang J."/>
            <person name="Wang Q."/>
            <person name="Zhang B."/>
            <person name="Ji P."/>
            <person name="Sakyi L.B."/>
            <person name="Cui X."/>
            <person name="Yuan T."/>
            <person name="Jiang B."/>
            <person name="Yang W."/>
            <person name="Lam T.T.-Y."/>
            <person name="Chang Q."/>
            <person name="Ding S."/>
            <person name="Wang X."/>
            <person name="Zhu J."/>
            <person name="Ruan X."/>
            <person name="Zhao L."/>
            <person name="Wei J."/>
            <person name="Que T."/>
            <person name="Du C."/>
            <person name="Cheng J."/>
            <person name="Dai P."/>
            <person name="Han X."/>
            <person name="Huang E."/>
            <person name="Gao Y."/>
            <person name="Liu J."/>
            <person name="Shao H."/>
            <person name="Ye R."/>
            <person name="Li L."/>
            <person name="Wei W."/>
            <person name="Wang X."/>
            <person name="Wang C."/>
            <person name="Yang T."/>
            <person name="Huo Q."/>
            <person name="Li W."/>
            <person name="Guo W."/>
            <person name="Chen H."/>
            <person name="Zhou L."/>
            <person name="Ni X."/>
            <person name="Tian J."/>
            <person name="Zhou Y."/>
            <person name="Sheng Y."/>
            <person name="Liu T."/>
            <person name="Pan Y."/>
            <person name="Xia L."/>
            <person name="Li J."/>
            <person name="Zhao F."/>
            <person name="Cao W."/>
        </authorList>
    </citation>
    <scope>NUCLEOTIDE SEQUENCE</scope>
    <source>
        <strain evidence="1">Hyas-2018</strain>
    </source>
</reference>
<protein>
    <submittedName>
        <fullName evidence="1">Uncharacterized protein</fullName>
    </submittedName>
</protein>
<gene>
    <name evidence="1" type="ORF">HPB50_005920</name>
</gene>
<dbReference type="EMBL" id="CM023491">
    <property type="protein sequence ID" value="KAH6940748.1"/>
    <property type="molecule type" value="Genomic_DNA"/>
</dbReference>
<evidence type="ECO:0000313" key="1">
    <source>
        <dbReference type="EMBL" id="KAH6940748.1"/>
    </source>
</evidence>
<proteinExistence type="predicted"/>
<organism evidence="1 2">
    <name type="scientific">Hyalomma asiaticum</name>
    <name type="common">Tick</name>
    <dbReference type="NCBI Taxonomy" id="266040"/>
    <lineage>
        <taxon>Eukaryota</taxon>
        <taxon>Metazoa</taxon>
        <taxon>Ecdysozoa</taxon>
        <taxon>Arthropoda</taxon>
        <taxon>Chelicerata</taxon>
        <taxon>Arachnida</taxon>
        <taxon>Acari</taxon>
        <taxon>Parasitiformes</taxon>
        <taxon>Ixodida</taxon>
        <taxon>Ixodoidea</taxon>
        <taxon>Ixodidae</taxon>
        <taxon>Hyalomminae</taxon>
        <taxon>Hyalomma</taxon>
    </lineage>
</organism>
<sequence>MAESHQELQSLLDICQTEIVSPGLRFNIKKSAVVRLAGGSTDAAALTLGGESLAARNEYRYLGVTLCVDAAKYSLHETKIRQAALQAQRILRRRCLWGCNRFQMIRDLWKMVHVPGLMFGNAVVCISSTTREWLEWQQREPLRSPSKSPCPRLSAVERQINPKPTQHGVSTTMSFINWGVATAEDLATLNVQLIKTELQRRSLSTTGNKEELIDRLLVDTAKEPTPNHEPAPCVPAISTSFPTVPVPTMSFPAMPTFTSDPAENMQRMAAFLHQNMAVMMTTIASHTNSVHVTTLPDLSASLPTFNGSGTPTFKQWIEELERIQRLARWEDPTLLAIAQGKLRGVAADWHASTGRQLTTWAIWKAGLQEQFGEQLSIIQWQQKVTALTQKAGESLQQYTFAKLKIMSRCPIPITDKERIEYLVQGIRDDQVATSIAVQRPRTVDDFLNVVGWDVSSSSKYSRILKRGQATLRANERFPAERERRAAGSGFMQCNRPLYSA</sequence>